<dbReference type="Pfam" id="PF06541">
    <property type="entry name" value="ABC_trans_CmpB"/>
    <property type="match status" value="1"/>
</dbReference>
<evidence type="ECO:0008006" key="5">
    <source>
        <dbReference type="Google" id="ProtNLM"/>
    </source>
</evidence>
<dbReference type="RefSeq" id="WP_075819606.1">
    <property type="nucleotide sequence ID" value="NZ_CAJUTZ010000040.1"/>
</dbReference>
<feature type="transmembrane region" description="Helical" evidence="2">
    <location>
        <begin position="12"/>
        <end position="32"/>
    </location>
</feature>
<dbReference type="GeneID" id="82202910"/>
<keyword evidence="4" id="KW-1185">Reference proteome</keyword>
<proteinExistence type="predicted"/>
<feature type="coiled-coil region" evidence="1">
    <location>
        <begin position="192"/>
        <end position="219"/>
    </location>
</feature>
<sequence>MNFTIEQLMRAYFYFALYSFGGWVVQGCWVGFKKHRFVNTGFYRGPWVPIFGFGCLLIIYVIDPLSMNPFMVFFNAFWMTSVLEYITSWYLQKVYHRLWWDYSDKPFNIHGRVCLLNSTMYGLAGLVITFGAQPILDRMVSRIPFPVLCLIMAVFTVFFATDVFTTLLEMQTHKKALESLHTHIQSALSAGLEDQKALIEKAKTNLETLESHKRHLRGMVHQRLEDSYQKSVEAVKSLLHSEN</sequence>
<feature type="transmembrane region" description="Helical" evidence="2">
    <location>
        <begin position="145"/>
        <end position="168"/>
    </location>
</feature>
<name>A0A1U7NFT0_9FIRM</name>
<keyword evidence="2" id="KW-0472">Membrane</keyword>
<reference evidence="3 4" key="1">
    <citation type="submission" date="2016-11" db="EMBL/GenBank/DDBJ databases">
        <title>Description of two novel members of the family Erysipelotrichaceae: Ileibacterium lipovorans gen. nov., sp. nov. and Dubosiella newyorkensis, gen. nov., sp. nov.</title>
        <authorList>
            <person name="Cox L.M."/>
            <person name="Sohn J."/>
            <person name="Tyrrell K.L."/>
            <person name="Citron D.M."/>
            <person name="Lawson P.A."/>
            <person name="Patel N.B."/>
            <person name="Iizumi T."/>
            <person name="Perez-Perez G.I."/>
            <person name="Goldstein E.J."/>
            <person name="Blaser M.J."/>
        </authorList>
    </citation>
    <scope>NUCLEOTIDE SEQUENCE [LARGE SCALE GENOMIC DNA]</scope>
    <source>
        <strain evidence="3 4">NYU-BL-A3</strain>
    </source>
</reference>
<evidence type="ECO:0000313" key="4">
    <source>
        <dbReference type="Proteomes" id="UP000186341"/>
    </source>
</evidence>
<dbReference type="EMBL" id="MPJW01000136">
    <property type="protein sequence ID" value="OLU39400.1"/>
    <property type="molecule type" value="Genomic_DNA"/>
</dbReference>
<dbReference type="AlphaFoldDB" id="A0A1U7NFT0"/>
<evidence type="ECO:0000313" key="3">
    <source>
        <dbReference type="EMBL" id="OLU39400.1"/>
    </source>
</evidence>
<keyword evidence="1" id="KW-0175">Coiled coil</keyword>
<accession>A0A1U7NFT0</accession>
<dbReference type="InterPro" id="IPR010540">
    <property type="entry name" value="CmpB_TMEM229"/>
</dbReference>
<comment type="caution">
    <text evidence="3">The sequence shown here is derived from an EMBL/GenBank/DDBJ whole genome shotgun (WGS) entry which is preliminary data.</text>
</comment>
<keyword evidence="2" id="KW-0812">Transmembrane</keyword>
<gene>
    <name evidence="3" type="ORF">BO222_06830</name>
</gene>
<dbReference type="OrthoDB" id="9789229at2"/>
<dbReference type="Proteomes" id="UP000186341">
    <property type="component" value="Unassembled WGS sequence"/>
</dbReference>
<keyword evidence="2" id="KW-1133">Transmembrane helix</keyword>
<evidence type="ECO:0000256" key="1">
    <source>
        <dbReference type="SAM" id="Coils"/>
    </source>
</evidence>
<feature type="transmembrane region" description="Helical" evidence="2">
    <location>
        <begin position="44"/>
        <end position="62"/>
    </location>
</feature>
<organism evidence="3 4">
    <name type="scientific">Ileibacterium valens</name>
    <dbReference type="NCBI Taxonomy" id="1862668"/>
    <lineage>
        <taxon>Bacteria</taxon>
        <taxon>Bacillati</taxon>
        <taxon>Bacillota</taxon>
        <taxon>Erysipelotrichia</taxon>
        <taxon>Erysipelotrichales</taxon>
        <taxon>Erysipelotrichaceae</taxon>
        <taxon>Ileibacterium</taxon>
    </lineage>
</organism>
<feature type="transmembrane region" description="Helical" evidence="2">
    <location>
        <begin position="113"/>
        <end position="133"/>
    </location>
</feature>
<feature type="transmembrane region" description="Helical" evidence="2">
    <location>
        <begin position="68"/>
        <end position="92"/>
    </location>
</feature>
<evidence type="ECO:0000256" key="2">
    <source>
        <dbReference type="SAM" id="Phobius"/>
    </source>
</evidence>
<protein>
    <recommendedName>
        <fullName evidence="5">ABC transporter permease</fullName>
    </recommendedName>
</protein>